<sequence>MGKDRLKIMFLSGICYIILSSTAFAGLKFKIDTSKLLLVPDVSTSCEPDITSPDLYMLLTIFENMLGNVAGSKQCEHTNEDDISMKLAQKLDDISPRFSVEDMQSGYDKNEYSMQKKLNKLSASIQGKVETISISAFGKPVIELKNSKGKFKQARLYIAEKTKNKFMQRYIDQQDSIIDGLSSGDEVLVHCATYSFVMKSVLGQECIIL</sequence>
<evidence type="ECO:0000313" key="1">
    <source>
        <dbReference type="EMBL" id="CNF58454.1"/>
    </source>
</evidence>
<evidence type="ECO:0000313" key="2">
    <source>
        <dbReference type="Proteomes" id="UP000045824"/>
    </source>
</evidence>
<organism evidence="1 2">
    <name type="scientific">Yersinia kristensenii</name>
    <dbReference type="NCBI Taxonomy" id="28152"/>
    <lineage>
        <taxon>Bacteria</taxon>
        <taxon>Pseudomonadati</taxon>
        <taxon>Pseudomonadota</taxon>
        <taxon>Gammaproteobacteria</taxon>
        <taxon>Enterobacterales</taxon>
        <taxon>Yersiniaceae</taxon>
        <taxon>Yersinia</taxon>
    </lineage>
</organism>
<dbReference type="Proteomes" id="UP000045824">
    <property type="component" value="Unassembled WGS sequence"/>
</dbReference>
<gene>
    <name evidence="1" type="ORF">ERS008491_04161</name>
</gene>
<proteinExistence type="predicted"/>
<dbReference type="EMBL" id="CPYI01000024">
    <property type="protein sequence ID" value="CNF58454.1"/>
    <property type="molecule type" value="Genomic_DNA"/>
</dbReference>
<dbReference type="RefSeq" id="WP_050120131.1">
    <property type="nucleotide sequence ID" value="NZ_CAWMAB010000024.1"/>
</dbReference>
<dbReference type="AlphaFoldDB" id="A0A0T9M4Q8"/>
<name>A0A0T9M4Q8_YERKR</name>
<accession>A0A0T9M4Q8</accession>
<protein>
    <submittedName>
        <fullName evidence="1">Uncharacterized protein</fullName>
    </submittedName>
</protein>
<reference evidence="1 2" key="1">
    <citation type="submission" date="2015-03" db="EMBL/GenBank/DDBJ databases">
        <authorList>
            <person name="Murphy D."/>
        </authorList>
    </citation>
    <scope>NUCLEOTIDE SEQUENCE [LARGE SCALE GENOMIC DNA]</scope>
    <source>
        <strain evidence="1 2">FCF326</strain>
    </source>
</reference>